<dbReference type="AlphaFoldDB" id="E6PJD3"/>
<proteinExistence type="predicted"/>
<name>E6PJD3_9ZZZZ</name>
<reference evidence="1" key="1">
    <citation type="submission" date="2009-10" db="EMBL/GenBank/DDBJ databases">
        <title>Diversity of trophic interactions inside an arsenic-rich microbial ecosystem.</title>
        <authorList>
            <person name="Bertin P.N."/>
            <person name="Heinrich-Salmeron A."/>
            <person name="Pelletier E."/>
            <person name="Goulhen-Chollet F."/>
            <person name="Arsene-Ploetze F."/>
            <person name="Gallien S."/>
            <person name="Calteau A."/>
            <person name="Vallenet D."/>
            <person name="Casiot C."/>
            <person name="Chane-Woon-Ming B."/>
            <person name="Giloteaux L."/>
            <person name="Barakat M."/>
            <person name="Bonnefoy V."/>
            <person name="Bruneel O."/>
            <person name="Chandler M."/>
            <person name="Cleiss J."/>
            <person name="Duran R."/>
            <person name="Elbaz-Poulichet F."/>
            <person name="Fonknechten N."/>
            <person name="Lauga B."/>
            <person name="Mornico D."/>
            <person name="Ortet P."/>
            <person name="Schaeffer C."/>
            <person name="Siguier P."/>
            <person name="Alexander Thil Smith A."/>
            <person name="Van Dorsselaer A."/>
            <person name="Weissenbach J."/>
            <person name="Medigue C."/>
            <person name="Le Paslier D."/>
        </authorList>
    </citation>
    <scope>NUCLEOTIDE SEQUENCE</scope>
</reference>
<dbReference type="EMBL" id="CABL01000020">
    <property type="protein sequence ID" value="CBH76576.1"/>
    <property type="molecule type" value="Genomic_DNA"/>
</dbReference>
<protein>
    <submittedName>
        <fullName evidence="1">Uncharacterized protein</fullName>
    </submittedName>
</protein>
<sequence length="76" mass="8605">MLPNQGRAPCADRPTCFSGPPLYNKQRRHSMLGYVSSEQFKEDAGCINSVSTKPGPPQFRKANHQFNLNLEQPCRR</sequence>
<accession>E6PJD3</accession>
<evidence type="ECO:0000313" key="1">
    <source>
        <dbReference type="EMBL" id="CBH76576.1"/>
    </source>
</evidence>
<gene>
    <name evidence="1" type="ORF">CARN1_2442</name>
</gene>
<comment type="caution">
    <text evidence="1">The sequence shown here is derived from an EMBL/GenBank/DDBJ whole genome shotgun (WGS) entry which is preliminary data.</text>
</comment>
<organism evidence="1">
    <name type="scientific">mine drainage metagenome</name>
    <dbReference type="NCBI Taxonomy" id="410659"/>
    <lineage>
        <taxon>unclassified sequences</taxon>
        <taxon>metagenomes</taxon>
        <taxon>ecological metagenomes</taxon>
    </lineage>
</organism>